<accession>A0AAV5T385</accession>
<comment type="similarity">
    <text evidence="2">Belongs to the fatty-acid and retinol-binding protein (FARBP) family.</text>
</comment>
<dbReference type="Pfam" id="PF05823">
    <property type="entry name" value="Gp-FAR-1"/>
    <property type="match status" value="1"/>
</dbReference>
<keyword evidence="6" id="KW-0446">Lipid-binding</keyword>
<dbReference type="Gene3D" id="1.20.120.1100">
    <property type="match status" value="1"/>
</dbReference>
<keyword evidence="4" id="KW-0732">Signal</keyword>
<sequence length="112" mass="12795">RSPSMHRKMTTISRMAKARYEKLKPETKEYLSKLGNKAVSRREAISTPTDKQKTFVFQRDSKVAKEFVNEFTAMKPAVKADLQRHFAEPMAILESPYASAAKYLLNRVAEGN</sequence>
<keyword evidence="8" id="KW-1185">Reference proteome</keyword>
<proteinExistence type="inferred from homology"/>
<evidence type="ECO:0000313" key="8">
    <source>
        <dbReference type="Proteomes" id="UP001432027"/>
    </source>
</evidence>
<evidence type="ECO:0000256" key="2">
    <source>
        <dbReference type="ARBA" id="ARBA00006648"/>
    </source>
</evidence>
<evidence type="ECO:0000256" key="1">
    <source>
        <dbReference type="ARBA" id="ARBA00004613"/>
    </source>
</evidence>
<dbReference type="AlphaFoldDB" id="A0AAV5T385"/>
<evidence type="ECO:0000313" key="7">
    <source>
        <dbReference type="EMBL" id="GMS88034.1"/>
    </source>
</evidence>
<dbReference type="Proteomes" id="UP001432027">
    <property type="component" value="Unassembled WGS sequence"/>
</dbReference>
<dbReference type="GO" id="GO:0005576">
    <property type="term" value="C:extracellular region"/>
    <property type="evidence" value="ECO:0007669"/>
    <property type="project" value="UniProtKB-SubCell"/>
</dbReference>
<evidence type="ECO:0000256" key="3">
    <source>
        <dbReference type="ARBA" id="ARBA00022525"/>
    </source>
</evidence>
<comment type="subcellular location">
    <subcellularLocation>
        <location evidence="1">Secreted</location>
    </subcellularLocation>
</comment>
<protein>
    <submittedName>
        <fullName evidence="7">Uncharacterized protein</fullName>
    </submittedName>
</protein>
<keyword evidence="5" id="KW-0175">Coiled coil</keyword>
<name>A0AAV5T385_9BILA</name>
<gene>
    <name evidence="7" type="ORF">PENTCL1PPCAC_10209</name>
</gene>
<evidence type="ECO:0000256" key="6">
    <source>
        <dbReference type="ARBA" id="ARBA00023121"/>
    </source>
</evidence>
<dbReference type="EMBL" id="BTSX01000003">
    <property type="protein sequence ID" value="GMS88034.1"/>
    <property type="molecule type" value="Genomic_DNA"/>
</dbReference>
<dbReference type="InterPro" id="IPR008632">
    <property type="entry name" value="Gp-FAR-1"/>
</dbReference>
<evidence type="ECO:0000256" key="5">
    <source>
        <dbReference type="ARBA" id="ARBA00023054"/>
    </source>
</evidence>
<reference evidence="7" key="1">
    <citation type="submission" date="2023-10" db="EMBL/GenBank/DDBJ databases">
        <title>Genome assembly of Pristionchus species.</title>
        <authorList>
            <person name="Yoshida K."/>
            <person name="Sommer R.J."/>
        </authorList>
    </citation>
    <scope>NUCLEOTIDE SEQUENCE</scope>
    <source>
        <strain evidence="7">RS0144</strain>
    </source>
</reference>
<organism evidence="7 8">
    <name type="scientific">Pristionchus entomophagus</name>
    <dbReference type="NCBI Taxonomy" id="358040"/>
    <lineage>
        <taxon>Eukaryota</taxon>
        <taxon>Metazoa</taxon>
        <taxon>Ecdysozoa</taxon>
        <taxon>Nematoda</taxon>
        <taxon>Chromadorea</taxon>
        <taxon>Rhabditida</taxon>
        <taxon>Rhabditina</taxon>
        <taxon>Diplogasteromorpha</taxon>
        <taxon>Diplogasteroidea</taxon>
        <taxon>Neodiplogasteridae</taxon>
        <taxon>Pristionchus</taxon>
    </lineage>
</organism>
<dbReference type="GO" id="GO:0008289">
    <property type="term" value="F:lipid binding"/>
    <property type="evidence" value="ECO:0007669"/>
    <property type="project" value="UniProtKB-KW"/>
</dbReference>
<feature type="non-terminal residue" evidence="7">
    <location>
        <position position="1"/>
    </location>
</feature>
<evidence type="ECO:0000256" key="4">
    <source>
        <dbReference type="ARBA" id="ARBA00022729"/>
    </source>
</evidence>
<keyword evidence="3" id="KW-0964">Secreted</keyword>
<comment type="caution">
    <text evidence="7">The sequence shown here is derived from an EMBL/GenBank/DDBJ whole genome shotgun (WGS) entry which is preliminary data.</text>
</comment>